<dbReference type="EMBL" id="WNWR01000369">
    <property type="protein sequence ID" value="KAE9981188.1"/>
    <property type="molecule type" value="Genomic_DNA"/>
</dbReference>
<dbReference type="GO" id="GO:0044778">
    <property type="term" value="P:meiotic DNA integrity checkpoint signaling"/>
    <property type="evidence" value="ECO:0007669"/>
    <property type="project" value="TreeGrafter"/>
</dbReference>
<evidence type="ECO:0000256" key="1">
    <source>
        <dbReference type="ARBA" id="ARBA00004123"/>
    </source>
</evidence>
<accession>A0A8H3Z2W1</accession>
<evidence type="ECO:0000313" key="5">
    <source>
        <dbReference type="Proteomes" id="UP000490939"/>
    </source>
</evidence>
<protein>
    <recommendedName>
        <fullName evidence="6">Checkpoint protein</fullName>
    </recommendedName>
</protein>
<dbReference type="GO" id="GO:0031573">
    <property type="term" value="P:mitotic intra-S DNA damage checkpoint signaling"/>
    <property type="evidence" value="ECO:0007669"/>
    <property type="project" value="TreeGrafter"/>
</dbReference>
<dbReference type="PANTHER" id="PTHR12900:SF0">
    <property type="entry name" value="CHECKPOINT PROTEIN"/>
    <property type="match status" value="1"/>
</dbReference>
<gene>
    <name evidence="4" type="ORF">EG327_006299</name>
</gene>
<dbReference type="InterPro" id="IPR007150">
    <property type="entry name" value="HUS1/Mec3"/>
</dbReference>
<reference evidence="4 5" key="1">
    <citation type="submission" date="2019-07" db="EMBL/GenBank/DDBJ databases">
        <title>Venturia inaequalis Genome Resource.</title>
        <authorList>
            <person name="Lichtner F.J."/>
        </authorList>
    </citation>
    <scope>NUCLEOTIDE SEQUENCE [LARGE SCALE GENOMIC DNA]</scope>
    <source>
        <strain evidence="4 5">DMI_063113</strain>
    </source>
</reference>
<dbReference type="GO" id="GO:0035861">
    <property type="term" value="C:site of double-strand break"/>
    <property type="evidence" value="ECO:0007669"/>
    <property type="project" value="TreeGrafter"/>
</dbReference>
<keyword evidence="2" id="KW-0539">Nucleus</keyword>
<dbReference type="Proteomes" id="UP000490939">
    <property type="component" value="Unassembled WGS sequence"/>
</dbReference>
<dbReference type="Pfam" id="PF04005">
    <property type="entry name" value="Hus1"/>
    <property type="match status" value="1"/>
</dbReference>
<keyword evidence="5" id="KW-1185">Reference proteome</keyword>
<evidence type="ECO:0008006" key="6">
    <source>
        <dbReference type="Google" id="ProtNLM"/>
    </source>
</evidence>
<dbReference type="GO" id="GO:0000723">
    <property type="term" value="P:telomere maintenance"/>
    <property type="evidence" value="ECO:0007669"/>
    <property type="project" value="TreeGrafter"/>
</dbReference>
<comment type="subcellular location">
    <subcellularLocation>
        <location evidence="1">Nucleus</location>
    </subcellularLocation>
</comment>
<evidence type="ECO:0000313" key="4">
    <source>
        <dbReference type="EMBL" id="KAE9981188.1"/>
    </source>
</evidence>
<dbReference type="PANTHER" id="PTHR12900">
    <property type="entry name" value="MITOTIC AND DNA DAMAGE CHECKPOINT PROTEIN HUS1"/>
    <property type="match status" value="1"/>
</dbReference>
<comment type="caution">
    <text evidence="4">The sequence shown here is derived from an EMBL/GenBank/DDBJ whole genome shotgun (WGS) entry which is preliminary data.</text>
</comment>
<evidence type="ECO:0000256" key="3">
    <source>
        <dbReference type="SAM" id="MobiDB-lite"/>
    </source>
</evidence>
<evidence type="ECO:0000256" key="2">
    <source>
        <dbReference type="ARBA" id="ARBA00023242"/>
    </source>
</evidence>
<organism evidence="4 5">
    <name type="scientific">Venturia inaequalis</name>
    <name type="common">Apple scab fungus</name>
    <dbReference type="NCBI Taxonomy" id="5025"/>
    <lineage>
        <taxon>Eukaryota</taxon>
        <taxon>Fungi</taxon>
        <taxon>Dikarya</taxon>
        <taxon>Ascomycota</taxon>
        <taxon>Pezizomycotina</taxon>
        <taxon>Dothideomycetes</taxon>
        <taxon>Pleosporomycetidae</taxon>
        <taxon>Venturiales</taxon>
        <taxon>Venturiaceae</taxon>
        <taxon>Venturia</taxon>
    </lineage>
</organism>
<dbReference type="GO" id="GO:0000724">
    <property type="term" value="P:double-strand break repair via homologous recombination"/>
    <property type="evidence" value="ECO:0007669"/>
    <property type="project" value="TreeGrafter"/>
</dbReference>
<dbReference type="GO" id="GO:0006289">
    <property type="term" value="P:nucleotide-excision repair"/>
    <property type="evidence" value="ECO:0007669"/>
    <property type="project" value="TreeGrafter"/>
</dbReference>
<feature type="region of interest" description="Disordered" evidence="3">
    <location>
        <begin position="1"/>
        <end position="23"/>
    </location>
</feature>
<dbReference type="GO" id="GO:0030896">
    <property type="term" value="C:checkpoint clamp complex"/>
    <property type="evidence" value="ECO:0007669"/>
    <property type="project" value="InterPro"/>
</dbReference>
<sequence>MHRGSGRVQFPKERQVIGQNEKQSLKTYSAVVADLNDGLNAKVEASYSPGHVRHESMRYGSVSEGDMAVRSSSRESSNNSWVENEETETADEQVLVPLTQEDADHAPSTVKHRMKTEELPAEELVKFSSSVDRPEWNINTFTKFVASLASLGPVAWVRLNENEVRFTIIPEQGTQVWAVLAIDTIFDNYTIQSAADNVINLEVPLQSLQRALKSAMNATSASIRLTKKDGAPFLCLTITNSSLSSTPYSALAGANQRGNAYEHGDRESTEFSAGSREREVTIIQDVPIRVLSVANVEGIHEPRCREPDVHILLPPLMQLKSISDRFTKLALASKNQSSGLNTIGPRLEMAANMHGCLRMSIKTDAMNISSVWTGLSNPELDPGQVEGGQDGIANHPSTRMKAKGAADGRGEEGWAKVRIDGRDWGKVMSVGRLGGKVIACFCDDHALILYVYLASEGDDEGSVLTYYVSSYSV</sequence>
<name>A0A8H3Z2W1_VENIN</name>
<dbReference type="Gene3D" id="3.70.10.10">
    <property type="match status" value="1"/>
</dbReference>
<feature type="region of interest" description="Disordered" evidence="3">
    <location>
        <begin position="56"/>
        <end position="90"/>
    </location>
</feature>
<proteinExistence type="predicted"/>
<feature type="compositionally biased region" description="Low complexity" evidence="3">
    <location>
        <begin position="69"/>
        <end position="82"/>
    </location>
</feature>
<dbReference type="GO" id="GO:0033314">
    <property type="term" value="P:mitotic DNA replication checkpoint signaling"/>
    <property type="evidence" value="ECO:0007669"/>
    <property type="project" value="TreeGrafter"/>
</dbReference>
<dbReference type="AlphaFoldDB" id="A0A8H3Z2W1"/>